<keyword evidence="2" id="KW-1185">Reference proteome</keyword>
<dbReference type="Proteomes" id="UP001329915">
    <property type="component" value="Chromosome"/>
</dbReference>
<protein>
    <recommendedName>
        <fullName evidence="3">HNH endonuclease</fullName>
    </recommendedName>
</protein>
<organism evidence="1 2">
    <name type="scientific">Metallumcola ferriviriculae</name>
    <dbReference type="NCBI Taxonomy" id="3039180"/>
    <lineage>
        <taxon>Bacteria</taxon>
        <taxon>Bacillati</taxon>
        <taxon>Bacillota</taxon>
        <taxon>Clostridia</taxon>
        <taxon>Neomoorellales</taxon>
        <taxon>Desulfitibacteraceae</taxon>
        <taxon>Metallumcola</taxon>
    </lineage>
</organism>
<evidence type="ECO:0000313" key="1">
    <source>
        <dbReference type="EMBL" id="WRO20916.1"/>
    </source>
</evidence>
<evidence type="ECO:0000313" key="2">
    <source>
        <dbReference type="Proteomes" id="UP001329915"/>
    </source>
</evidence>
<name>A0AAU0UL58_9FIRM</name>
<proteinExistence type="predicted"/>
<evidence type="ECO:0008006" key="3">
    <source>
        <dbReference type="Google" id="ProtNLM"/>
    </source>
</evidence>
<dbReference type="AlphaFoldDB" id="A0AAU0UL58"/>
<dbReference type="EMBL" id="CP121694">
    <property type="protein sequence ID" value="WRO20916.1"/>
    <property type="molecule type" value="Genomic_DNA"/>
</dbReference>
<dbReference type="RefSeq" id="WP_366923793.1">
    <property type="nucleotide sequence ID" value="NZ_CP121694.1"/>
</dbReference>
<dbReference type="KEGG" id="dbc:MFMK1_000706"/>
<reference evidence="1 2" key="1">
    <citation type="submission" date="2023-04" db="EMBL/GenBank/DDBJ databases">
        <authorList>
            <person name="Hsu D."/>
        </authorList>
    </citation>
    <scope>NUCLEOTIDE SEQUENCE [LARGE SCALE GENOMIC DNA]</scope>
    <source>
        <strain evidence="1 2">MK1</strain>
    </source>
</reference>
<accession>A0AAU0UL58</accession>
<sequence length="54" mass="6391">MSKQDNCCHRCGQNFQLMESFPPEYAPVKMKGGMELCPECYRNLNEEELRNYLD</sequence>
<gene>
    <name evidence="1" type="ORF">MFMK1_000706</name>
</gene>